<protein>
    <recommendedName>
        <fullName evidence="4">Zinc finger C3HC4 RING-type domain-containing protein</fullName>
    </recommendedName>
</protein>
<keyword evidence="3" id="KW-0862">Zinc</keyword>
<feature type="domain" description="Zinc finger C3HC4 RING-type" evidence="4">
    <location>
        <begin position="94"/>
        <end position="128"/>
    </location>
</feature>
<name>A0A8H4IVJ9_9PEZI</name>
<dbReference type="OrthoDB" id="5396564at2759"/>
<dbReference type="AlphaFoldDB" id="A0A8H4IVJ9"/>
<evidence type="ECO:0000259" key="4">
    <source>
        <dbReference type="Pfam" id="PF00097"/>
    </source>
</evidence>
<keyword evidence="2" id="KW-0863">Zinc-finger</keyword>
<evidence type="ECO:0000313" key="5">
    <source>
        <dbReference type="EMBL" id="KAF4305928.1"/>
    </source>
</evidence>
<dbReference type="InterPro" id="IPR018957">
    <property type="entry name" value="Znf_C3HC4_RING-type"/>
</dbReference>
<proteinExistence type="predicted"/>
<keyword evidence="6" id="KW-1185">Reference proteome</keyword>
<evidence type="ECO:0000256" key="1">
    <source>
        <dbReference type="ARBA" id="ARBA00022723"/>
    </source>
</evidence>
<organism evidence="5 6">
    <name type="scientific">Botryosphaeria dothidea</name>
    <dbReference type="NCBI Taxonomy" id="55169"/>
    <lineage>
        <taxon>Eukaryota</taxon>
        <taxon>Fungi</taxon>
        <taxon>Dikarya</taxon>
        <taxon>Ascomycota</taxon>
        <taxon>Pezizomycotina</taxon>
        <taxon>Dothideomycetes</taxon>
        <taxon>Dothideomycetes incertae sedis</taxon>
        <taxon>Botryosphaeriales</taxon>
        <taxon>Botryosphaeriaceae</taxon>
        <taxon>Botryosphaeria</taxon>
    </lineage>
</organism>
<dbReference type="GO" id="GO:0008270">
    <property type="term" value="F:zinc ion binding"/>
    <property type="evidence" value="ECO:0007669"/>
    <property type="project" value="UniProtKB-KW"/>
</dbReference>
<dbReference type="Proteomes" id="UP000572817">
    <property type="component" value="Unassembled WGS sequence"/>
</dbReference>
<dbReference type="SUPFAM" id="SSF57850">
    <property type="entry name" value="RING/U-box"/>
    <property type="match status" value="1"/>
</dbReference>
<dbReference type="Pfam" id="PF00097">
    <property type="entry name" value="zf-C3HC4"/>
    <property type="match status" value="1"/>
</dbReference>
<evidence type="ECO:0000313" key="6">
    <source>
        <dbReference type="Proteomes" id="UP000572817"/>
    </source>
</evidence>
<gene>
    <name evidence="5" type="ORF">GTA08_BOTSDO06500</name>
</gene>
<dbReference type="EMBL" id="WWBZ02000040">
    <property type="protein sequence ID" value="KAF4305928.1"/>
    <property type="molecule type" value="Genomic_DNA"/>
</dbReference>
<dbReference type="Gene3D" id="3.30.40.10">
    <property type="entry name" value="Zinc/RING finger domain, C3HC4 (zinc finger)"/>
    <property type="match status" value="1"/>
</dbReference>
<keyword evidence="1" id="KW-0479">Metal-binding</keyword>
<reference evidence="5" key="1">
    <citation type="submission" date="2020-04" db="EMBL/GenBank/DDBJ databases">
        <title>Genome Assembly and Annotation of Botryosphaeria dothidea sdau 11-99, a Latent Pathogen of Apple Fruit Ring Rot in China.</title>
        <authorList>
            <person name="Yu C."/>
            <person name="Diao Y."/>
            <person name="Lu Q."/>
            <person name="Zhao J."/>
            <person name="Cui S."/>
            <person name="Peng C."/>
            <person name="He B."/>
            <person name="Liu H."/>
        </authorList>
    </citation>
    <scope>NUCLEOTIDE SEQUENCE [LARGE SCALE GENOMIC DNA]</scope>
    <source>
        <strain evidence="5">Sdau11-99</strain>
    </source>
</reference>
<dbReference type="InterPro" id="IPR013083">
    <property type="entry name" value="Znf_RING/FYVE/PHD"/>
</dbReference>
<evidence type="ECO:0000256" key="3">
    <source>
        <dbReference type="ARBA" id="ARBA00022833"/>
    </source>
</evidence>
<evidence type="ECO:0000256" key="2">
    <source>
        <dbReference type="ARBA" id="ARBA00022771"/>
    </source>
</evidence>
<comment type="caution">
    <text evidence="5">The sequence shown here is derived from an EMBL/GenBank/DDBJ whole genome shotgun (WGS) entry which is preliminary data.</text>
</comment>
<sequence length="187" mass="21020">MEFMTHHTLEELRKAKTNDCPICLRPFIHLTCADHNPSNHSLGILPEISHGYASELANGHTQSELNLNNKCYTVPVSGEASTTPQTPGKWCYQAVTVQACGHTFGKTCITDWLSSLEAADRIKTCPVCPIEIRFTYDALAATQDMRRWTLAYAQPSPQHRGLSVDALHRAQQLRTHSWRVVRRQAHS</sequence>
<accession>A0A8H4IVJ9</accession>